<feature type="repeat" description="TPR" evidence="1">
    <location>
        <begin position="554"/>
        <end position="587"/>
    </location>
</feature>
<comment type="caution">
    <text evidence="5">The sequence shown here is derived from an EMBL/GenBank/DDBJ whole genome shotgun (WGS) entry which is preliminary data.</text>
</comment>
<dbReference type="Gene3D" id="1.25.40.10">
    <property type="entry name" value="Tetratricopeptide repeat domain"/>
    <property type="match status" value="1"/>
</dbReference>
<feature type="domain" description="VWFA" evidence="4">
    <location>
        <begin position="276"/>
        <end position="501"/>
    </location>
</feature>
<organism evidence="5 6">
    <name type="scientific">Leptobacterium flavescens</name>
    <dbReference type="NCBI Taxonomy" id="472055"/>
    <lineage>
        <taxon>Bacteria</taxon>
        <taxon>Pseudomonadati</taxon>
        <taxon>Bacteroidota</taxon>
        <taxon>Flavobacteriia</taxon>
        <taxon>Flavobacteriales</taxon>
        <taxon>Flavobacteriaceae</taxon>
        <taxon>Leptobacterium</taxon>
    </lineage>
</organism>
<evidence type="ECO:0000259" key="4">
    <source>
        <dbReference type="PROSITE" id="PS50234"/>
    </source>
</evidence>
<dbReference type="InterPro" id="IPR002035">
    <property type="entry name" value="VWF_A"/>
</dbReference>
<dbReference type="InterPro" id="IPR019734">
    <property type="entry name" value="TPR_rpt"/>
</dbReference>
<proteinExistence type="predicted"/>
<keyword evidence="6" id="KW-1185">Reference proteome</keyword>
<feature type="signal peptide" evidence="3">
    <location>
        <begin position="1"/>
        <end position="21"/>
    </location>
</feature>
<feature type="chain" id="PRO_5026810284" evidence="3">
    <location>
        <begin position="22"/>
        <end position="713"/>
    </location>
</feature>
<dbReference type="RefSeq" id="WP_163605904.1">
    <property type="nucleotide sequence ID" value="NZ_JAABOO010000001.1"/>
</dbReference>
<accession>A0A6P0UIT6</accession>
<keyword evidence="3" id="KW-0732">Signal</keyword>
<dbReference type="SUPFAM" id="SSF53300">
    <property type="entry name" value="vWA-like"/>
    <property type="match status" value="1"/>
</dbReference>
<reference evidence="5 6" key="1">
    <citation type="submission" date="2020-01" db="EMBL/GenBank/DDBJ databases">
        <title>Leptobacterium flavescens.</title>
        <authorList>
            <person name="Wang G."/>
        </authorList>
    </citation>
    <scope>NUCLEOTIDE SEQUENCE [LARGE SCALE GENOMIC DNA]</scope>
    <source>
        <strain evidence="5 6">KCTC 22160</strain>
    </source>
</reference>
<dbReference type="SMART" id="SM00327">
    <property type="entry name" value="VWA"/>
    <property type="match status" value="1"/>
</dbReference>
<keyword evidence="1" id="KW-0802">TPR repeat</keyword>
<dbReference type="InterPro" id="IPR036465">
    <property type="entry name" value="vWFA_dom_sf"/>
</dbReference>
<feature type="compositionally biased region" description="Low complexity" evidence="2">
    <location>
        <begin position="427"/>
        <end position="441"/>
    </location>
</feature>
<dbReference type="Pfam" id="PF13519">
    <property type="entry name" value="VWA_2"/>
    <property type="match status" value="1"/>
</dbReference>
<dbReference type="PROSITE" id="PS50234">
    <property type="entry name" value="VWFA"/>
    <property type="match status" value="1"/>
</dbReference>
<protein>
    <submittedName>
        <fullName evidence="5">VWA domain-containing protein</fullName>
    </submittedName>
</protein>
<dbReference type="AlphaFoldDB" id="A0A6P0UIT6"/>
<evidence type="ECO:0000313" key="6">
    <source>
        <dbReference type="Proteomes" id="UP000468581"/>
    </source>
</evidence>
<dbReference type="SUPFAM" id="SSF48452">
    <property type="entry name" value="TPR-like"/>
    <property type="match status" value="1"/>
</dbReference>
<evidence type="ECO:0000256" key="1">
    <source>
        <dbReference type="PROSITE-ProRule" id="PRU00339"/>
    </source>
</evidence>
<name>A0A6P0UIT6_9FLAO</name>
<dbReference type="CDD" id="cd00198">
    <property type="entry name" value="vWFA"/>
    <property type="match status" value="1"/>
</dbReference>
<evidence type="ECO:0000256" key="3">
    <source>
        <dbReference type="SAM" id="SignalP"/>
    </source>
</evidence>
<evidence type="ECO:0000313" key="5">
    <source>
        <dbReference type="EMBL" id="NER12897.1"/>
    </source>
</evidence>
<gene>
    <name evidence="5" type="ORF">GWK08_05565</name>
</gene>
<dbReference type="Proteomes" id="UP000468581">
    <property type="component" value="Unassembled WGS sequence"/>
</dbReference>
<dbReference type="EMBL" id="JAABOO010000001">
    <property type="protein sequence ID" value="NER12897.1"/>
    <property type="molecule type" value="Genomic_DNA"/>
</dbReference>
<evidence type="ECO:0000256" key="2">
    <source>
        <dbReference type="SAM" id="MobiDB-lite"/>
    </source>
</evidence>
<dbReference type="Gene3D" id="3.40.50.410">
    <property type="entry name" value="von Willebrand factor, type A domain"/>
    <property type="match status" value="1"/>
</dbReference>
<feature type="region of interest" description="Disordered" evidence="2">
    <location>
        <begin position="426"/>
        <end position="447"/>
    </location>
</feature>
<sequence length="713" mass="79914">MSILKLQCTILLLLFSVLVSAQKKGPPHKDLIRPITNGMIIHLDRGSPYEIKLELLEIDGVNYSAVYGNSPLGIKAISNTQNSNLFLLRSNGKIYPIEDLSGIFLSPFAPYSADYELTLNVDTSKHNVKIKGTIFYLTEETHLKRNTYNRVATGDLVLDTKTGLYYDDCGTPWIKLAKIQSKFHDPDHNVKFISPNPEGGEYETVKRLGKGENHNSKRFTGEVNFDIPILGTYNYSHTNNKLNHAKWDIVPHGLWGDKYNLGKNFLCNPTKNTNSTTLFLFDRSGSMASKGASGKSKIEEAKEAAFHSLNSMQNNGGSGQEAGFLTFSGSCIDNPTASQALNFSSDTQQLQNAINAIPHPSGGTPLKEAVDAATKRLQEYVRSNGNGNTPKLIVMSDGVSSCGKIRPPGVYSKGTPLQKRTSSRFASGFTSSNNFNSNTSNPEVSGLSQQPAVDIKYYTIGFDIKPGSEAERDLQYLARSSGGKYLNAQNEYELTRAFQRFFRLYRPKETSALNDLDPEGLRKFQEGVSSIRRENYSDAKDIFKELIASFPQDYNAVFNLALMYEANNHYTAAIEMFGQYLNLNPEAEDREWVLKQIELLIIDRTAFFEYTRNILNSDLEYLNLHFKKVQNGESISLAEEFKAFIREKQEYYKTLPELLSTGNRQLKIGAGEISRGLKNCTNLIKKDPENWDKNASPLLSVIYLNLERLIKSF</sequence>
<dbReference type="InterPro" id="IPR011990">
    <property type="entry name" value="TPR-like_helical_dom_sf"/>
</dbReference>
<dbReference type="PROSITE" id="PS50005">
    <property type="entry name" value="TPR"/>
    <property type="match status" value="1"/>
</dbReference>